<feature type="compositionally biased region" description="Low complexity" evidence="3">
    <location>
        <begin position="531"/>
        <end position="544"/>
    </location>
</feature>
<keyword evidence="4" id="KW-0472">Membrane</keyword>
<protein>
    <recommendedName>
        <fullName evidence="8">Glycoside hydrolase family 25 protein</fullName>
    </recommendedName>
</protein>
<dbReference type="EMBL" id="NHTK01001314">
    <property type="protein sequence ID" value="PPR00369.1"/>
    <property type="molecule type" value="Genomic_DNA"/>
</dbReference>
<dbReference type="PANTHER" id="PTHR23208">
    <property type="entry name" value="LYSOZYME PROTEIN"/>
    <property type="match status" value="1"/>
</dbReference>
<evidence type="ECO:0000313" key="6">
    <source>
        <dbReference type="EMBL" id="PPR00369.1"/>
    </source>
</evidence>
<evidence type="ECO:0000256" key="2">
    <source>
        <dbReference type="ARBA" id="ARBA00022729"/>
    </source>
</evidence>
<dbReference type="PANTHER" id="PTHR23208:SF36">
    <property type="entry name" value="LYSOZYME-RELATED"/>
    <property type="match status" value="1"/>
</dbReference>
<accession>A0A409YBK4</accession>
<keyword evidence="2 5" id="KW-0732">Signal</keyword>
<feature type="transmembrane region" description="Helical" evidence="4">
    <location>
        <begin position="564"/>
        <end position="585"/>
    </location>
</feature>
<name>A0A409YBK4_9AGAR</name>
<dbReference type="STRING" id="181874.A0A409YBK4"/>
<dbReference type="Proteomes" id="UP000284842">
    <property type="component" value="Unassembled WGS sequence"/>
</dbReference>
<feature type="compositionally biased region" description="Polar residues" evidence="3">
    <location>
        <begin position="545"/>
        <end position="558"/>
    </location>
</feature>
<dbReference type="InParanoid" id="A0A409YBK4"/>
<keyword evidence="7" id="KW-1185">Reference proteome</keyword>
<evidence type="ECO:0000256" key="5">
    <source>
        <dbReference type="SAM" id="SignalP"/>
    </source>
</evidence>
<keyword evidence="4" id="KW-0812">Transmembrane</keyword>
<dbReference type="InterPro" id="IPR017853">
    <property type="entry name" value="GH"/>
</dbReference>
<feature type="region of interest" description="Disordered" evidence="3">
    <location>
        <begin position="656"/>
        <end position="697"/>
    </location>
</feature>
<organism evidence="6 7">
    <name type="scientific">Panaeolus cyanescens</name>
    <dbReference type="NCBI Taxonomy" id="181874"/>
    <lineage>
        <taxon>Eukaryota</taxon>
        <taxon>Fungi</taxon>
        <taxon>Dikarya</taxon>
        <taxon>Basidiomycota</taxon>
        <taxon>Agaricomycotina</taxon>
        <taxon>Agaricomycetes</taxon>
        <taxon>Agaricomycetidae</taxon>
        <taxon>Agaricales</taxon>
        <taxon>Agaricineae</taxon>
        <taxon>Galeropsidaceae</taxon>
        <taxon>Panaeolus</taxon>
    </lineage>
</organism>
<evidence type="ECO:0000256" key="4">
    <source>
        <dbReference type="SAM" id="Phobius"/>
    </source>
</evidence>
<dbReference type="GO" id="GO:0009253">
    <property type="term" value="P:peptidoglycan catabolic process"/>
    <property type="evidence" value="ECO:0007669"/>
    <property type="project" value="InterPro"/>
</dbReference>
<dbReference type="GO" id="GO:0007165">
    <property type="term" value="P:signal transduction"/>
    <property type="evidence" value="ECO:0007669"/>
    <property type="project" value="TreeGrafter"/>
</dbReference>
<dbReference type="SUPFAM" id="SSF51445">
    <property type="entry name" value="(Trans)glycosidases"/>
    <property type="match status" value="1"/>
</dbReference>
<evidence type="ECO:0008006" key="8">
    <source>
        <dbReference type="Google" id="ProtNLM"/>
    </source>
</evidence>
<dbReference type="GO" id="GO:0016998">
    <property type="term" value="P:cell wall macromolecule catabolic process"/>
    <property type="evidence" value="ECO:0007669"/>
    <property type="project" value="InterPro"/>
</dbReference>
<dbReference type="OrthoDB" id="2251794at2759"/>
<dbReference type="Gene3D" id="3.20.20.80">
    <property type="entry name" value="Glycosidases"/>
    <property type="match status" value="1"/>
</dbReference>
<reference evidence="6 7" key="1">
    <citation type="journal article" date="2018" name="Evol. Lett.">
        <title>Horizontal gene cluster transfer increased hallucinogenic mushroom diversity.</title>
        <authorList>
            <person name="Reynolds H.T."/>
            <person name="Vijayakumar V."/>
            <person name="Gluck-Thaler E."/>
            <person name="Korotkin H.B."/>
            <person name="Matheny P.B."/>
            <person name="Slot J.C."/>
        </authorList>
    </citation>
    <scope>NUCLEOTIDE SEQUENCE [LARGE SCALE GENOMIC DNA]</scope>
    <source>
        <strain evidence="6 7">2629</strain>
    </source>
</reference>
<evidence type="ECO:0000256" key="3">
    <source>
        <dbReference type="SAM" id="MobiDB-lite"/>
    </source>
</evidence>
<proteinExistence type="inferred from homology"/>
<dbReference type="GO" id="GO:0003796">
    <property type="term" value="F:lysozyme activity"/>
    <property type="evidence" value="ECO:0007669"/>
    <property type="project" value="InterPro"/>
</dbReference>
<keyword evidence="4" id="KW-1133">Transmembrane helix</keyword>
<comment type="similarity">
    <text evidence="1">Belongs to the glycosyl hydrolase 25 family.</text>
</comment>
<evidence type="ECO:0000256" key="1">
    <source>
        <dbReference type="ARBA" id="ARBA00010646"/>
    </source>
</evidence>
<feature type="chain" id="PRO_5019329495" description="Glycoside hydrolase family 25 protein" evidence="5">
    <location>
        <begin position="18"/>
        <end position="697"/>
    </location>
</feature>
<feature type="region of interest" description="Disordered" evidence="3">
    <location>
        <begin position="531"/>
        <end position="558"/>
    </location>
</feature>
<feature type="signal peptide" evidence="5">
    <location>
        <begin position="1"/>
        <end position="17"/>
    </location>
</feature>
<dbReference type="PROSITE" id="PS51904">
    <property type="entry name" value="GLYCOSYL_HYDROL_F25_2"/>
    <property type="match status" value="1"/>
</dbReference>
<comment type="caution">
    <text evidence="6">The sequence shown here is derived from an EMBL/GenBank/DDBJ whole genome shotgun (WGS) entry which is preliminary data.</text>
</comment>
<dbReference type="InterPro" id="IPR051595">
    <property type="entry name" value="GH25_Enzymes"/>
</dbReference>
<dbReference type="AlphaFoldDB" id="A0A409YBK4"/>
<dbReference type="InterPro" id="IPR002053">
    <property type="entry name" value="Glyco_hydro_25"/>
</dbReference>
<dbReference type="Gene3D" id="2.60.120.260">
    <property type="entry name" value="Galactose-binding domain-like"/>
    <property type="match status" value="1"/>
</dbReference>
<evidence type="ECO:0000313" key="7">
    <source>
        <dbReference type="Proteomes" id="UP000284842"/>
    </source>
</evidence>
<gene>
    <name evidence="6" type="ORF">CVT24_004403</name>
</gene>
<sequence>MFRSLVLLSTLIGYAYALVSAVDSSQLVPEATYAKALGEGFTKAIIRGYEEACGVGGEVDPNFVGSYNNARAAGYRDIDMYWFPCNGSGNNCKSYATQLSEIAATFSAHSMDIGTIWIDLEKDAAICNNWNYGTAGNLAQAQELIAAIKATGFNFGIYSSPGEWSTLFGSTSVVLDSSAPLWFATFNNVETTTLGTHFGGWTTAVGHQYTDVSASGLFDLSVPWPDDPKQNVLEFAAQMSVSEWLNVIVESTSTALRYEGEWTSSTELSKFTQFGHQIPSSEQLFTVPEGKTGSLFYNFTDITRLQVQGTLFYSSSTPTAPYAVTCDVSPSDNVVVETFVTSDTSFAQHLYLFCELRNISPSVMYTLNVTFQSLVGQPAYFDRLFIDPTPLTDLDMAALQVDNGHLMIQYDSSWSNPQGSPRFTNTSEAKMTMDFNGTSVKWFSMWQQSWPTAGANASWRVDDLPHQSINLPPVVRPAALDPSFYYSFEEVLFKTPDLSRGQHRLEVVYHGSEASRPLALSYLVVQNSPSSTSITAPSPSDSISHNPDSSNTREAGSLSQGTKIAIGVSTSVTALLVCSLLLYYVRWRQKKSTTPHEAADSTTIERAATPLSPMTIAPYSASLRTTEIIKGTPSTPVRSSYPQVSSASGISQVITPQTTSEMAEVAPISPDTQDSPPPYRPLSLPFPQSSPHTIADR</sequence>